<dbReference type="PANTHER" id="PTHR43013:SF1">
    <property type="entry name" value="GLUTAMYL-TRNA REDUCTASE"/>
    <property type="match status" value="1"/>
</dbReference>
<dbReference type="FunFam" id="3.40.50.720:FF:000031">
    <property type="entry name" value="Glutamyl-tRNA reductase"/>
    <property type="match status" value="1"/>
</dbReference>
<dbReference type="NCBIfam" id="TIGR01035">
    <property type="entry name" value="hemA"/>
    <property type="match status" value="1"/>
</dbReference>
<dbReference type="InterPro" id="IPR015896">
    <property type="entry name" value="4pyrrol_synth_GluRdtase_dimer"/>
</dbReference>
<feature type="domain" description="Glutamyl-tRNA reductase N-terminal" evidence="17">
    <location>
        <begin position="6"/>
        <end position="172"/>
    </location>
</feature>
<evidence type="ECO:0000256" key="10">
    <source>
        <dbReference type="PIRSR" id="PIRSR000445-1"/>
    </source>
</evidence>
<sequence>MALLLVGVNHRTANIALREKVAFPPEIVGEALNQVFALVAVNEVVIVSTCNRTELYLDFSDVGREEKPDNELSVNRALIDQQQAIVAWLAKYKQLEVEELRRSTYFFSNQEVVRHLMKVSCGLDSMVLGEPQILGQVKSAFAVSKDLNLVGSALSHAFHGAFSIAKEVRTETAIGENPVSVAYAAVSLSERIFSNLASLKVLLIGAGRTIELVAQHLAEKGVSRIVVANRTLDNALELAAKFDAHGVLLSDIAEQLVEADIVVSSTNSQLPLLGKGAVERALKQRKHKPMLLIDLAVPRDIEVEVGDIADAYLYSIDDISEVIEDNVKSRAEAAAQAESIIERGIEGYLKQILSLNAVTTLRAYRDKADTIRDHELQRALKLLEKGEPADAVLKTLARGITNKLTHAPSVKMKKASSEGRDELLALTQELFDLGEEDPL</sequence>
<accession>A0A2A5W9W3</accession>
<dbReference type="HAMAP" id="MF_00087">
    <property type="entry name" value="Glu_tRNA_reductase"/>
    <property type="match status" value="1"/>
</dbReference>
<evidence type="ECO:0000259" key="17">
    <source>
        <dbReference type="Pfam" id="PF05201"/>
    </source>
</evidence>
<dbReference type="PANTHER" id="PTHR43013">
    <property type="entry name" value="GLUTAMYL-TRNA REDUCTASE"/>
    <property type="match status" value="1"/>
</dbReference>
<dbReference type="PROSITE" id="PS00747">
    <property type="entry name" value="GLUTR"/>
    <property type="match status" value="1"/>
</dbReference>
<keyword evidence="6 9" id="KW-0627">Porphyrin biosynthesis</keyword>
<feature type="binding site" evidence="9 11">
    <location>
        <position position="136"/>
    </location>
    <ligand>
        <name>substrate</name>
    </ligand>
</feature>
<dbReference type="UniPathway" id="UPA00251">
    <property type="reaction ID" value="UER00316"/>
</dbReference>
<evidence type="ECO:0000256" key="7">
    <source>
        <dbReference type="ARBA" id="ARBA00047464"/>
    </source>
</evidence>
<dbReference type="InterPro" id="IPR015895">
    <property type="entry name" value="4pyrrol_synth_GluRdtase_N"/>
</dbReference>
<dbReference type="SUPFAM" id="SSF69075">
    <property type="entry name" value="Glutamyl tRNA-reductase dimerization domain"/>
    <property type="match status" value="1"/>
</dbReference>
<dbReference type="InterPro" id="IPR018214">
    <property type="entry name" value="GluRdtase_CS"/>
</dbReference>
<evidence type="ECO:0000256" key="14">
    <source>
        <dbReference type="RuleBase" id="RU000584"/>
    </source>
</evidence>
<evidence type="ECO:0000313" key="19">
    <source>
        <dbReference type="Proteomes" id="UP000219329"/>
    </source>
</evidence>
<evidence type="ECO:0000313" key="18">
    <source>
        <dbReference type="EMBL" id="PDH32946.1"/>
    </source>
</evidence>
<keyword evidence="5 9" id="KW-0560">Oxidoreductase</keyword>
<dbReference type="InterPro" id="IPR036453">
    <property type="entry name" value="GluRdtase_dimer_dom_sf"/>
</dbReference>
<comment type="similarity">
    <text evidence="2 9 14">Belongs to the glutamyl-tRNA reductase family.</text>
</comment>
<evidence type="ECO:0000259" key="16">
    <source>
        <dbReference type="Pfam" id="PF01488"/>
    </source>
</evidence>
<dbReference type="CDD" id="cd05213">
    <property type="entry name" value="NAD_bind_Glutamyl_tRNA_reduct"/>
    <property type="match status" value="1"/>
</dbReference>
<evidence type="ECO:0000256" key="13">
    <source>
        <dbReference type="PIRSR" id="PIRSR000445-4"/>
    </source>
</evidence>
<evidence type="ECO:0000256" key="3">
    <source>
        <dbReference type="ARBA" id="ARBA00012970"/>
    </source>
</evidence>
<dbReference type="GO" id="GO:0019353">
    <property type="term" value="P:protoporphyrinogen IX biosynthetic process from glutamate"/>
    <property type="evidence" value="ECO:0007669"/>
    <property type="project" value="TreeGrafter"/>
</dbReference>
<dbReference type="SUPFAM" id="SSF69742">
    <property type="entry name" value="Glutamyl tRNA-reductase catalytic, N-terminal domain"/>
    <property type="match status" value="1"/>
</dbReference>
<dbReference type="Proteomes" id="UP000219329">
    <property type="component" value="Unassembled WGS sequence"/>
</dbReference>
<dbReference type="InterPro" id="IPR006151">
    <property type="entry name" value="Shikm_DH/Glu-tRNA_Rdtase"/>
</dbReference>
<comment type="pathway">
    <text evidence="1 9 14">Porphyrin-containing compound metabolism; protoporphyrin-IX biosynthesis; 5-aminolevulinate from L-glutamyl-tRNA(Glu): step 1/2.</text>
</comment>
<dbReference type="InterPro" id="IPR036343">
    <property type="entry name" value="GluRdtase_N_sf"/>
</dbReference>
<dbReference type="Gene3D" id="3.40.50.720">
    <property type="entry name" value="NAD(P)-binding Rossmann-like Domain"/>
    <property type="match status" value="1"/>
</dbReference>
<comment type="catalytic activity">
    <reaction evidence="7 9 14">
        <text>(S)-4-amino-5-oxopentanoate + tRNA(Glu) + NADP(+) = L-glutamyl-tRNA(Glu) + NADPH + H(+)</text>
        <dbReference type="Rhea" id="RHEA:12344"/>
        <dbReference type="Rhea" id="RHEA-COMP:9663"/>
        <dbReference type="Rhea" id="RHEA-COMP:9680"/>
        <dbReference type="ChEBI" id="CHEBI:15378"/>
        <dbReference type="ChEBI" id="CHEBI:57501"/>
        <dbReference type="ChEBI" id="CHEBI:57783"/>
        <dbReference type="ChEBI" id="CHEBI:58349"/>
        <dbReference type="ChEBI" id="CHEBI:78442"/>
        <dbReference type="ChEBI" id="CHEBI:78520"/>
        <dbReference type="EC" id="1.2.1.70"/>
    </reaction>
</comment>
<name>A0A2A5W9W3_9GAMM</name>
<feature type="binding site" evidence="9 11">
    <location>
        <position position="125"/>
    </location>
    <ligand>
        <name>substrate</name>
    </ligand>
</feature>
<dbReference type="InterPro" id="IPR036291">
    <property type="entry name" value="NAD(P)-bd_dom_sf"/>
</dbReference>
<evidence type="ECO:0000256" key="8">
    <source>
        <dbReference type="ARBA" id="ARBA00068659"/>
    </source>
</evidence>
<keyword evidence="4 9" id="KW-0521">NADP</keyword>
<comment type="function">
    <text evidence="9">Catalyzes the NADPH-dependent reduction of glutamyl-tRNA(Glu) to glutamate 1-semialdehyde (GSA).</text>
</comment>
<dbReference type="Pfam" id="PF01488">
    <property type="entry name" value="Shikimate_DH"/>
    <property type="match status" value="1"/>
</dbReference>
<feature type="binding site" evidence="9 11">
    <location>
        <begin position="49"/>
        <end position="52"/>
    </location>
    <ligand>
        <name>substrate</name>
    </ligand>
</feature>
<feature type="domain" description="Tetrapyrrole biosynthesis glutamyl-tRNA reductase dimerisation" evidence="15">
    <location>
        <begin position="336"/>
        <end position="433"/>
    </location>
</feature>
<comment type="caution">
    <text evidence="18">The sequence shown here is derived from an EMBL/GenBank/DDBJ whole genome shotgun (WGS) entry which is preliminary data.</text>
</comment>
<dbReference type="EMBL" id="NTJZ01000012">
    <property type="protein sequence ID" value="PDH32946.1"/>
    <property type="molecule type" value="Genomic_DNA"/>
</dbReference>
<evidence type="ECO:0000256" key="9">
    <source>
        <dbReference type="HAMAP-Rule" id="MF_00087"/>
    </source>
</evidence>
<dbReference type="GO" id="GO:0050661">
    <property type="term" value="F:NADP binding"/>
    <property type="evidence" value="ECO:0007669"/>
    <property type="project" value="InterPro"/>
</dbReference>
<feature type="domain" description="Quinate/shikimate 5-dehydrogenase/glutamyl-tRNA reductase" evidence="16">
    <location>
        <begin position="188"/>
        <end position="322"/>
    </location>
</feature>
<comment type="subunit">
    <text evidence="9">Homodimer.</text>
</comment>
<dbReference type="PIRSF" id="PIRSF000445">
    <property type="entry name" value="4pyrrol_synth_GluRdtase"/>
    <property type="match status" value="1"/>
</dbReference>
<organism evidence="18 19">
    <name type="scientific">OM182 bacterium MED-G28</name>
    <dbReference type="NCBI Taxonomy" id="1986256"/>
    <lineage>
        <taxon>Bacteria</taxon>
        <taxon>Pseudomonadati</taxon>
        <taxon>Pseudomonadota</taxon>
        <taxon>Gammaproteobacteria</taxon>
        <taxon>OMG group</taxon>
        <taxon>OM182 clade</taxon>
    </lineage>
</organism>
<comment type="miscellaneous">
    <text evidence="9">During catalysis, the active site Cys acts as a nucleophile attacking the alpha-carbonyl group of tRNA-bound glutamate with the formation of a thioester intermediate between enzyme and glutamate, and the concomitant release of tRNA(Glu). The thioester intermediate is finally reduced by direct hydride transfer from NADPH, to form the product GSA.</text>
</comment>
<evidence type="ECO:0000256" key="6">
    <source>
        <dbReference type="ARBA" id="ARBA00023244"/>
    </source>
</evidence>
<dbReference type="GO" id="GO:0008883">
    <property type="term" value="F:glutamyl-tRNA reductase activity"/>
    <property type="evidence" value="ECO:0007669"/>
    <property type="project" value="UniProtKB-UniRule"/>
</dbReference>
<dbReference type="Pfam" id="PF05201">
    <property type="entry name" value="GlutR_N"/>
    <property type="match status" value="1"/>
</dbReference>
<evidence type="ECO:0000259" key="15">
    <source>
        <dbReference type="Pfam" id="PF00745"/>
    </source>
</evidence>
<evidence type="ECO:0000256" key="12">
    <source>
        <dbReference type="PIRSR" id="PIRSR000445-3"/>
    </source>
</evidence>
<evidence type="ECO:0000256" key="5">
    <source>
        <dbReference type="ARBA" id="ARBA00023002"/>
    </source>
</evidence>
<feature type="binding site" evidence="9 12">
    <location>
        <begin position="205"/>
        <end position="210"/>
    </location>
    <ligand>
        <name>NADP(+)</name>
        <dbReference type="ChEBI" id="CHEBI:58349"/>
    </ligand>
</feature>
<dbReference type="Gene3D" id="3.30.460.30">
    <property type="entry name" value="Glutamyl-tRNA reductase, N-terminal domain"/>
    <property type="match status" value="1"/>
</dbReference>
<evidence type="ECO:0000256" key="1">
    <source>
        <dbReference type="ARBA" id="ARBA00005059"/>
    </source>
</evidence>
<feature type="active site" description="Nucleophile" evidence="9 10">
    <location>
        <position position="50"/>
    </location>
</feature>
<dbReference type="FunFam" id="3.30.460.30:FF:000001">
    <property type="entry name" value="Glutamyl-tRNA reductase"/>
    <property type="match status" value="1"/>
</dbReference>
<comment type="domain">
    <text evidence="9">Possesses an unusual extended V-shaped dimeric structure with each monomer consisting of three distinct domains arranged along a curved 'spinal' alpha-helix. The N-terminal catalytic domain specifically recognizes the glutamate moiety of the substrate. The second domain is the NADPH-binding domain, and the third C-terminal domain is responsible for dimerization.</text>
</comment>
<dbReference type="InterPro" id="IPR000343">
    <property type="entry name" value="4pyrrol_synth_GluRdtase"/>
</dbReference>
<dbReference type="AlphaFoldDB" id="A0A2A5W9W3"/>
<evidence type="ECO:0000256" key="11">
    <source>
        <dbReference type="PIRSR" id="PIRSR000445-2"/>
    </source>
</evidence>
<dbReference type="SUPFAM" id="SSF51735">
    <property type="entry name" value="NAD(P)-binding Rossmann-fold domains"/>
    <property type="match status" value="1"/>
</dbReference>
<dbReference type="Pfam" id="PF00745">
    <property type="entry name" value="GlutR_dimer"/>
    <property type="match status" value="1"/>
</dbReference>
<evidence type="ECO:0000256" key="2">
    <source>
        <dbReference type="ARBA" id="ARBA00005916"/>
    </source>
</evidence>
<protein>
    <recommendedName>
        <fullName evidence="8 9">Glutamyl-tRNA reductase</fullName>
        <shortName evidence="9">GluTR</shortName>
        <ecNumber evidence="3 9">1.2.1.70</ecNumber>
    </recommendedName>
</protein>
<feature type="site" description="Important for activity" evidence="9 13">
    <location>
        <position position="115"/>
    </location>
</feature>
<dbReference type="EC" id="1.2.1.70" evidence="3 9"/>
<proteinExistence type="inferred from homology"/>
<reference evidence="18 19" key="1">
    <citation type="submission" date="2017-08" db="EMBL/GenBank/DDBJ databases">
        <title>Fine stratification of microbial communities through a metagenomic profile of the photic zone.</title>
        <authorList>
            <person name="Haro-Moreno J.M."/>
            <person name="Lopez-Perez M."/>
            <person name="De La Torre J."/>
            <person name="Picazo A."/>
            <person name="Camacho A."/>
            <person name="Rodriguez-Valera F."/>
        </authorList>
    </citation>
    <scope>NUCLEOTIDE SEQUENCE [LARGE SCALE GENOMIC DNA]</scope>
    <source>
        <strain evidence="18">MED-G28</strain>
    </source>
</reference>
<gene>
    <name evidence="9" type="primary">hemA</name>
    <name evidence="18" type="ORF">CNF02_10740</name>
</gene>
<feature type="binding site" evidence="9 11">
    <location>
        <begin position="130"/>
        <end position="132"/>
    </location>
    <ligand>
        <name>substrate</name>
    </ligand>
</feature>
<evidence type="ECO:0000256" key="4">
    <source>
        <dbReference type="ARBA" id="ARBA00022857"/>
    </source>
</evidence>